<evidence type="ECO:0000256" key="1">
    <source>
        <dbReference type="ARBA" id="ARBA00004651"/>
    </source>
</evidence>
<evidence type="ECO:0000256" key="5">
    <source>
        <dbReference type="ARBA" id="ARBA00023136"/>
    </source>
</evidence>
<dbReference type="InterPro" id="IPR043428">
    <property type="entry name" value="LivM-like"/>
</dbReference>
<keyword evidence="5 6" id="KW-0472">Membrane</keyword>
<organism evidence="7 8">
    <name type="scientific">Rhodoplanes roseus</name>
    <dbReference type="NCBI Taxonomy" id="29409"/>
    <lineage>
        <taxon>Bacteria</taxon>
        <taxon>Pseudomonadati</taxon>
        <taxon>Pseudomonadota</taxon>
        <taxon>Alphaproteobacteria</taxon>
        <taxon>Hyphomicrobiales</taxon>
        <taxon>Nitrobacteraceae</taxon>
        <taxon>Rhodoplanes</taxon>
    </lineage>
</organism>
<evidence type="ECO:0008006" key="9">
    <source>
        <dbReference type="Google" id="ProtNLM"/>
    </source>
</evidence>
<dbReference type="AlphaFoldDB" id="A0A327L438"/>
<dbReference type="OrthoDB" id="9804361at2"/>
<evidence type="ECO:0000256" key="4">
    <source>
        <dbReference type="ARBA" id="ARBA00022989"/>
    </source>
</evidence>
<name>A0A327L438_9BRAD</name>
<feature type="transmembrane region" description="Helical" evidence="6">
    <location>
        <begin position="175"/>
        <end position="194"/>
    </location>
</feature>
<dbReference type="GO" id="GO:0005886">
    <property type="term" value="C:plasma membrane"/>
    <property type="evidence" value="ECO:0007669"/>
    <property type="project" value="UniProtKB-SubCell"/>
</dbReference>
<accession>A0A327L438</accession>
<comment type="caution">
    <text evidence="7">The sequence shown here is derived from an EMBL/GenBank/DDBJ whole genome shotgun (WGS) entry which is preliminary data.</text>
</comment>
<sequence length="325" mass="33175">MTVAETVRKPGGSAGLRLALQPTLVCVFAFAAALAVAHGLGSSYGATMVGRTAAFALAAVSLSFLIGQGGLVSFGHAAPLGIGAYAVLIAGEYDVTNLLVVLPLGFASAALFSVATGAIALRTRGVYFIMITLAFAQMIFYVAASLSAFGGDDGMAVASRSTLFGMRVLKSDTNLAILAIALLGVALLALDRLVASRYGLMLRAGRANETKLQALGLDPYRHRLTALAIGGGLAGLAGVLLANQVEYVSPATMNWHVSGELIVMVVLGGTGRLAGAVLGAVVVTVLDETLGHFTEHWKLGLGLVIVAVVLLRGADLKALLRGTSA</sequence>
<feature type="transmembrane region" description="Helical" evidence="6">
    <location>
        <begin position="53"/>
        <end position="78"/>
    </location>
</feature>
<keyword evidence="4 6" id="KW-1133">Transmembrane helix</keyword>
<dbReference type="CDD" id="cd06581">
    <property type="entry name" value="TM_PBP1_LivM_like"/>
    <property type="match status" value="1"/>
</dbReference>
<keyword evidence="3 6" id="KW-0812">Transmembrane</keyword>
<feature type="transmembrane region" description="Helical" evidence="6">
    <location>
        <begin position="297"/>
        <end position="314"/>
    </location>
</feature>
<proteinExistence type="predicted"/>
<feature type="transmembrane region" description="Helical" evidence="6">
    <location>
        <begin position="126"/>
        <end position="149"/>
    </location>
</feature>
<evidence type="ECO:0000256" key="6">
    <source>
        <dbReference type="SAM" id="Phobius"/>
    </source>
</evidence>
<keyword evidence="2" id="KW-1003">Cell membrane</keyword>
<dbReference type="RefSeq" id="WP_111417842.1">
    <property type="nucleotide sequence ID" value="NZ_NPEX01000018.1"/>
</dbReference>
<dbReference type="InterPro" id="IPR001851">
    <property type="entry name" value="ABC_transp_permease"/>
</dbReference>
<feature type="transmembrane region" description="Helical" evidence="6">
    <location>
        <begin position="224"/>
        <end position="242"/>
    </location>
</feature>
<comment type="subcellular location">
    <subcellularLocation>
        <location evidence="1">Cell membrane</location>
        <topology evidence="1">Multi-pass membrane protein</topology>
    </subcellularLocation>
</comment>
<dbReference type="EMBL" id="NPEX01000018">
    <property type="protein sequence ID" value="RAI45341.1"/>
    <property type="molecule type" value="Genomic_DNA"/>
</dbReference>
<evidence type="ECO:0000313" key="8">
    <source>
        <dbReference type="Proteomes" id="UP000249130"/>
    </source>
</evidence>
<gene>
    <name evidence="7" type="ORF">CH341_04510</name>
</gene>
<evidence type="ECO:0000256" key="3">
    <source>
        <dbReference type="ARBA" id="ARBA00022692"/>
    </source>
</evidence>
<dbReference type="Proteomes" id="UP000249130">
    <property type="component" value="Unassembled WGS sequence"/>
</dbReference>
<keyword evidence="8" id="KW-1185">Reference proteome</keyword>
<feature type="transmembrane region" description="Helical" evidence="6">
    <location>
        <begin position="98"/>
        <end position="119"/>
    </location>
</feature>
<reference evidence="7 8" key="1">
    <citation type="submission" date="2017-07" db="EMBL/GenBank/DDBJ databases">
        <title>Draft Genome Sequences of Select Purple Nonsulfur Bacteria.</title>
        <authorList>
            <person name="Lasarre B."/>
            <person name="Mckinlay J.B."/>
        </authorList>
    </citation>
    <scope>NUCLEOTIDE SEQUENCE [LARGE SCALE GENOMIC DNA]</scope>
    <source>
        <strain evidence="7 8">DSM 5909</strain>
    </source>
</reference>
<dbReference type="GO" id="GO:0015658">
    <property type="term" value="F:branched-chain amino acid transmembrane transporter activity"/>
    <property type="evidence" value="ECO:0007669"/>
    <property type="project" value="InterPro"/>
</dbReference>
<dbReference type="PANTHER" id="PTHR30482:SF17">
    <property type="entry name" value="ABC TRANSPORTER ATP-BINDING PROTEIN"/>
    <property type="match status" value="1"/>
</dbReference>
<protein>
    <recommendedName>
        <fullName evidence="9">Branched-chain amino acid ABC transporter permease</fullName>
    </recommendedName>
</protein>
<dbReference type="Pfam" id="PF02653">
    <property type="entry name" value="BPD_transp_2"/>
    <property type="match status" value="1"/>
</dbReference>
<evidence type="ECO:0000313" key="7">
    <source>
        <dbReference type="EMBL" id="RAI45341.1"/>
    </source>
</evidence>
<feature type="transmembrane region" description="Helical" evidence="6">
    <location>
        <begin position="20"/>
        <end position="41"/>
    </location>
</feature>
<evidence type="ECO:0000256" key="2">
    <source>
        <dbReference type="ARBA" id="ARBA00022475"/>
    </source>
</evidence>
<dbReference type="PANTHER" id="PTHR30482">
    <property type="entry name" value="HIGH-AFFINITY BRANCHED-CHAIN AMINO ACID TRANSPORT SYSTEM PERMEASE"/>
    <property type="match status" value="1"/>
</dbReference>
<feature type="transmembrane region" description="Helical" evidence="6">
    <location>
        <begin position="262"/>
        <end position="285"/>
    </location>
</feature>